<keyword evidence="3" id="KW-0378">Hydrolase</keyword>
<dbReference type="PRINTS" id="PR00111">
    <property type="entry name" value="ABHYDROLASE"/>
</dbReference>
<protein>
    <submittedName>
        <fullName evidence="3">Hydrolase</fullName>
    </submittedName>
</protein>
<dbReference type="GO" id="GO:0016787">
    <property type="term" value="F:hydrolase activity"/>
    <property type="evidence" value="ECO:0007669"/>
    <property type="project" value="UniProtKB-KW"/>
</dbReference>
<gene>
    <name evidence="3" type="ORF">GCM10012284_56690</name>
</gene>
<name>A0A8J3C3U9_9ACTN</name>
<evidence type="ECO:0000256" key="1">
    <source>
        <dbReference type="ARBA" id="ARBA00008645"/>
    </source>
</evidence>
<accession>A0A8J3C3U9</accession>
<dbReference type="InterPro" id="IPR029058">
    <property type="entry name" value="AB_hydrolase_fold"/>
</dbReference>
<dbReference type="PANTHER" id="PTHR43039">
    <property type="entry name" value="ESTERASE-RELATED"/>
    <property type="match status" value="1"/>
</dbReference>
<dbReference type="Pfam" id="PF12697">
    <property type="entry name" value="Abhydrolase_6"/>
    <property type="match status" value="1"/>
</dbReference>
<dbReference type="Gene3D" id="3.40.50.1820">
    <property type="entry name" value="alpha/beta hydrolase"/>
    <property type="match status" value="1"/>
</dbReference>
<evidence type="ECO:0000313" key="4">
    <source>
        <dbReference type="Proteomes" id="UP000656042"/>
    </source>
</evidence>
<dbReference type="InterPro" id="IPR000073">
    <property type="entry name" value="AB_hydrolase_1"/>
</dbReference>
<dbReference type="Proteomes" id="UP000656042">
    <property type="component" value="Unassembled WGS sequence"/>
</dbReference>
<dbReference type="AlphaFoldDB" id="A0A8J3C3U9"/>
<comment type="caution">
    <text evidence="3">The sequence shown here is derived from an EMBL/GenBank/DDBJ whole genome shotgun (WGS) entry which is preliminary data.</text>
</comment>
<evidence type="ECO:0000259" key="2">
    <source>
        <dbReference type="Pfam" id="PF12697"/>
    </source>
</evidence>
<comment type="similarity">
    <text evidence="1">Belongs to the AB hydrolase superfamily.</text>
</comment>
<sequence>MPHKEGDVPAIAGSYGDPEMKTTQRNAVMITGRDDGRPMMFSHGFGCDQNMWRLVAPAFVATHRIVLFDHVGSGASDLSAYDEKRYSELRGYASDVLEIIHDYALRGVIFVGHSVSAMIGVLAAIEEPERFDRLVLVGPSPCYINDPATGYVGGFGRSDIEEMLDSLDSNYLGWSSVMAPVIMGNPDRPELGAELTNSFCRTDPEIARQFARVTFFSDNRADLRNLRVPALILQCSDDVIAPSVVGDFVHRHLPDSTLHPMRATGHCPNLSAPQETIEAIRRYLGDDLDADAPWT</sequence>
<reference evidence="3" key="2">
    <citation type="submission" date="2020-09" db="EMBL/GenBank/DDBJ databases">
        <authorList>
            <person name="Sun Q."/>
            <person name="Zhou Y."/>
        </authorList>
    </citation>
    <scope>NUCLEOTIDE SEQUENCE</scope>
    <source>
        <strain evidence="3">CGMCC 4.7299</strain>
    </source>
</reference>
<dbReference type="EMBL" id="BMMX01000045">
    <property type="protein sequence ID" value="GGL14617.1"/>
    <property type="molecule type" value="Genomic_DNA"/>
</dbReference>
<proteinExistence type="inferred from homology"/>
<feature type="domain" description="AB hydrolase-1" evidence="2">
    <location>
        <begin position="41"/>
        <end position="279"/>
    </location>
</feature>
<dbReference type="SUPFAM" id="SSF53474">
    <property type="entry name" value="alpha/beta-Hydrolases"/>
    <property type="match status" value="1"/>
</dbReference>
<organism evidence="3 4">
    <name type="scientific">Mangrovihabitans endophyticus</name>
    <dbReference type="NCBI Taxonomy" id="1751298"/>
    <lineage>
        <taxon>Bacteria</taxon>
        <taxon>Bacillati</taxon>
        <taxon>Actinomycetota</taxon>
        <taxon>Actinomycetes</taxon>
        <taxon>Micromonosporales</taxon>
        <taxon>Micromonosporaceae</taxon>
        <taxon>Mangrovihabitans</taxon>
    </lineage>
</organism>
<evidence type="ECO:0000313" key="3">
    <source>
        <dbReference type="EMBL" id="GGL14617.1"/>
    </source>
</evidence>
<reference evidence="3" key="1">
    <citation type="journal article" date="2014" name="Int. J. Syst. Evol. Microbiol.">
        <title>Complete genome sequence of Corynebacterium casei LMG S-19264T (=DSM 44701T), isolated from a smear-ripened cheese.</title>
        <authorList>
            <consortium name="US DOE Joint Genome Institute (JGI-PGF)"/>
            <person name="Walter F."/>
            <person name="Albersmeier A."/>
            <person name="Kalinowski J."/>
            <person name="Ruckert C."/>
        </authorList>
    </citation>
    <scope>NUCLEOTIDE SEQUENCE</scope>
    <source>
        <strain evidence="3">CGMCC 4.7299</strain>
    </source>
</reference>
<keyword evidence="4" id="KW-1185">Reference proteome</keyword>